<organism evidence="1 2">
    <name type="scientific">Chitinibacter fontanus</name>
    <dbReference type="NCBI Taxonomy" id="1737446"/>
    <lineage>
        <taxon>Bacteria</taxon>
        <taxon>Pseudomonadati</taxon>
        <taxon>Pseudomonadota</taxon>
        <taxon>Betaproteobacteria</taxon>
        <taxon>Neisseriales</taxon>
        <taxon>Chitinibacteraceae</taxon>
        <taxon>Chitinibacter</taxon>
    </lineage>
</organism>
<dbReference type="KEGG" id="cfon:HZU75_09105"/>
<proteinExistence type="predicted"/>
<evidence type="ECO:0000313" key="1">
    <source>
        <dbReference type="EMBL" id="QLI81678.1"/>
    </source>
</evidence>
<protein>
    <submittedName>
        <fullName evidence="1">Uncharacterized protein</fullName>
    </submittedName>
</protein>
<dbReference type="RefSeq" id="WP_180305788.1">
    <property type="nucleotide sequence ID" value="NZ_CP058952.1"/>
</dbReference>
<evidence type="ECO:0000313" key="2">
    <source>
        <dbReference type="Proteomes" id="UP000510822"/>
    </source>
</evidence>
<name>A0A7D5V9Y6_9NEIS</name>
<reference evidence="1 2" key="1">
    <citation type="journal article" date="2016" name="Int. J. Syst. Evol. Microbiol.">
        <title>Chitinibacter fontanus sp. nov., isolated from a spring.</title>
        <authorList>
            <person name="Sheu S.Y."/>
            <person name="Li Y.S."/>
            <person name="Young C.C."/>
            <person name="Chen W.M."/>
        </authorList>
    </citation>
    <scope>NUCLEOTIDE SEQUENCE [LARGE SCALE GENOMIC DNA]</scope>
    <source>
        <strain evidence="1 2">STM-7</strain>
    </source>
</reference>
<dbReference type="Proteomes" id="UP000510822">
    <property type="component" value="Chromosome"/>
</dbReference>
<accession>A0A7D5V9Y6</accession>
<dbReference type="EMBL" id="CP058952">
    <property type="protein sequence ID" value="QLI81678.1"/>
    <property type="molecule type" value="Genomic_DNA"/>
</dbReference>
<gene>
    <name evidence="1" type="ORF">HZU75_09105</name>
</gene>
<sequence>MSTKLSKDEMDALKEVARGLKSTRLSHKIFKNVKALTSQKLAAYERKTGILQITDLGKQTIFMTLCIESLRLLKADPTIKVNGEALAFLLRKGHVEIRDGELGHFITSKGEESLADIDSQR</sequence>
<dbReference type="AlphaFoldDB" id="A0A7D5V9Y6"/>
<keyword evidence="2" id="KW-1185">Reference proteome</keyword>